<proteinExistence type="predicted"/>
<feature type="transmembrane region" description="Helical" evidence="4">
    <location>
        <begin position="42"/>
        <end position="60"/>
    </location>
</feature>
<sequence>MASFFHALLPGLLWMDIALVGAIAGIFLIASMRTSKKDLRPLFGFFFLITTEIYLIYWLLHYIAPPELLASSAVQLVFGAGILLLPYCFWMFSLSVFDDEFRPGRLHLAVLLGRFLLVAVTLPGRLPEHPFLFLESSGKSDDLLYLFPNILYSLALIFHSLLVAHRGQRDDLVELRLDLRRIFVLLIGLLIAWIIASLFILRPLQADLPVSLINAAMTLLLSLAFLWLAMRLHPDILPLELKEKVGYRPDPALKERLLEALEKERIYRQEGLTIGELARTLSVQEYRLRRLINGEMGFRNFNDLLNRYRIQEACELLDRPDLPIIRIATDIGYPSPGPFNRAFRTLTGQTPTEYRQRKKE</sequence>
<dbReference type="SUPFAM" id="SSF46689">
    <property type="entry name" value="Homeodomain-like"/>
    <property type="match status" value="1"/>
</dbReference>
<keyword evidence="2" id="KW-0238">DNA-binding</keyword>
<reference evidence="6 7" key="1">
    <citation type="submission" date="2019-10" db="EMBL/GenBank/DDBJ databases">
        <title>Extracellular Electron Transfer in a Candidatus Methanoperedens spp. Enrichment Culture.</title>
        <authorList>
            <person name="Berger S."/>
            <person name="Rangel Shaw D."/>
            <person name="Berben T."/>
            <person name="In 'T Zandt M."/>
            <person name="Frank J."/>
            <person name="Reimann J."/>
            <person name="Jetten M.S.M."/>
            <person name="Welte C.U."/>
        </authorList>
    </citation>
    <scope>NUCLEOTIDE SEQUENCE [LARGE SCALE GENOMIC DNA]</scope>
    <source>
        <strain evidence="6">SB12</strain>
    </source>
</reference>
<dbReference type="InterPro" id="IPR018062">
    <property type="entry name" value="HTH_AraC-typ_CS"/>
</dbReference>
<protein>
    <submittedName>
        <fullName evidence="6">Helix-turn-helix transcriptional regulator</fullName>
    </submittedName>
</protein>
<evidence type="ECO:0000256" key="4">
    <source>
        <dbReference type="SAM" id="Phobius"/>
    </source>
</evidence>
<feature type="transmembrane region" description="Helical" evidence="4">
    <location>
        <begin position="72"/>
        <end position="94"/>
    </location>
</feature>
<keyword evidence="4" id="KW-0472">Membrane</keyword>
<feature type="transmembrane region" description="Helical" evidence="4">
    <location>
        <begin position="182"/>
        <end position="202"/>
    </location>
</feature>
<organism evidence="6 7">
    <name type="scientific">Leptonema illini</name>
    <dbReference type="NCBI Taxonomy" id="183"/>
    <lineage>
        <taxon>Bacteria</taxon>
        <taxon>Pseudomonadati</taxon>
        <taxon>Spirochaetota</taxon>
        <taxon>Spirochaetia</taxon>
        <taxon>Leptospirales</taxon>
        <taxon>Leptospiraceae</taxon>
        <taxon>Leptonema</taxon>
    </lineage>
</organism>
<evidence type="ECO:0000313" key="7">
    <source>
        <dbReference type="Proteomes" id="UP000460298"/>
    </source>
</evidence>
<dbReference type="Pfam" id="PF12833">
    <property type="entry name" value="HTH_18"/>
    <property type="match status" value="1"/>
</dbReference>
<dbReference type="AlphaFoldDB" id="A0A833H3E0"/>
<evidence type="ECO:0000259" key="5">
    <source>
        <dbReference type="PROSITE" id="PS01124"/>
    </source>
</evidence>
<evidence type="ECO:0000256" key="2">
    <source>
        <dbReference type="ARBA" id="ARBA00023125"/>
    </source>
</evidence>
<feature type="transmembrane region" description="Helical" evidence="4">
    <location>
        <begin position="208"/>
        <end position="229"/>
    </location>
</feature>
<dbReference type="GO" id="GO:0043565">
    <property type="term" value="F:sequence-specific DNA binding"/>
    <property type="evidence" value="ECO:0007669"/>
    <property type="project" value="InterPro"/>
</dbReference>
<dbReference type="PROSITE" id="PS01124">
    <property type="entry name" value="HTH_ARAC_FAMILY_2"/>
    <property type="match status" value="1"/>
</dbReference>
<feature type="transmembrane region" description="Helical" evidence="4">
    <location>
        <begin position="106"/>
        <end position="123"/>
    </location>
</feature>
<keyword evidence="3" id="KW-0804">Transcription</keyword>
<evidence type="ECO:0000256" key="3">
    <source>
        <dbReference type="ARBA" id="ARBA00023163"/>
    </source>
</evidence>
<dbReference type="InterPro" id="IPR009057">
    <property type="entry name" value="Homeodomain-like_sf"/>
</dbReference>
<dbReference type="EMBL" id="WBUI01000003">
    <property type="protein sequence ID" value="KAB2934213.1"/>
    <property type="molecule type" value="Genomic_DNA"/>
</dbReference>
<dbReference type="PANTHER" id="PTHR43280:SF29">
    <property type="entry name" value="ARAC-FAMILY TRANSCRIPTIONAL REGULATOR"/>
    <property type="match status" value="1"/>
</dbReference>
<accession>A0A833H3E0</accession>
<name>A0A833H3E0_9LEPT</name>
<dbReference type="PANTHER" id="PTHR43280">
    <property type="entry name" value="ARAC-FAMILY TRANSCRIPTIONAL REGULATOR"/>
    <property type="match status" value="1"/>
</dbReference>
<dbReference type="InterPro" id="IPR018060">
    <property type="entry name" value="HTH_AraC"/>
</dbReference>
<evidence type="ECO:0000256" key="1">
    <source>
        <dbReference type="ARBA" id="ARBA00023015"/>
    </source>
</evidence>
<dbReference type="Proteomes" id="UP000460298">
    <property type="component" value="Unassembled WGS sequence"/>
</dbReference>
<feature type="transmembrane region" description="Helical" evidence="4">
    <location>
        <begin position="143"/>
        <end position="162"/>
    </location>
</feature>
<keyword evidence="4" id="KW-1133">Transmembrane helix</keyword>
<feature type="domain" description="HTH araC/xylS-type" evidence="5">
    <location>
        <begin position="255"/>
        <end position="357"/>
    </location>
</feature>
<feature type="transmembrane region" description="Helical" evidence="4">
    <location>
        <begin position="12"/>
        <end position="30"/>
    </location>
</feature>
<comment type="caution">
    <text evidence="6">The sequence shown here is derived from an EMBL/GenBank/DDBJ whole genome shotgun (WGS) entry which is preliminary data.</text>
</comment>
<dbReference type="SMART" id="SM00342">
    <property type="entry name" value="HTH_ARAC"/>
    <property type="match status" value="1"/>
</dbReference>
<dbReference type="InterPro" id="IPR020449">
    <property type="entry name" value="Tscrpt_reg_AraC-type_HTH"/>
</dbReference>
<evidence type="ECO:0000313" key="6">
    <source>
        <dbReference type="EMBL" id="KAB2934213.1"/>
    </source>
</evidence>
<gene>
    <name evidence="6" type="ORF">F9K24_04095</name>
</gene>
<dbReference type="PRINTS" id="PR00032">
    <property type="entry name" value="HTHARAC"/>
</dbReference>
<dbReference type="Gene3D" id="1.10.10.60">
    <property type="entry name" value="Homeodomain-like"/>
    <property type="match status" value="1"/>
</dbReference>
<keyword evidence="4" id="KW-0812">Transmembrane</keyword>
<dbReference type="GO" id="GO:0003700">
    <property type="term" value="F:DNA-binding transcription factor activity"/>
    <property type="evidence" value="ECO:0007669"/>
    <property type="project" value="InterPro"/>
</dbReference>
<keyword evidence="1" id="KW-0805">Transcription regulation</keyword>
<dbReference type="PROSITE" id="PS00041">
    <property type="entry name" value="HTH_ARAC_FAMILY_1"/>
    <property type="match status" value="1"/>
</dbReference>